<dbReference type="OrthoDB" id="674678at2759"/>
<feature type="transmembrane region" description="Helical" evidence="3">
    <location>
        <begin position="12"/>
        <end position="35"/>
    </location>
</feature>
<evidence type="ECO:0000313" key="4">
    <source>
        <dbReference type="EMBL" id="KAF5726445.1"/>
    </source>
</evidence>
<gene>
    <name evidence="4" type="ORF">HS088_TW22G00123</name>
</gene>
<organism evidence="4 5">
    <name type="scientific">Tripterygium wilfordii</name>
    <name type="common">Thunder God vine</name>
    <dbReference type="NCBI Taxonomy" id="458696"/>
    <lineage>
        <taxon>Eukaryota</taxon>
        <taxon>Viridiplantae</taxon>
        <taxon>Streptophyta</taxon>
        <taxon>Embryophyta</taxon>
        <taxon>Tracheophyta</taxon>
        <taxon>Spermatophyta</taxon>
        <taxon>Magnoliopsida</taxon>
        <taxon>eudicotyledons</taxon>
        <taxon>Gunneridae</taxon>
        <taxon>Pentapetalae</taxon>
        <taxon>rosids</taxon>
        <taxon>fabids</taxon>
        <taxon>Celastrales</taxon>
        <taxon>Celastraceae</taxon>
        <taxon>Tripterygium</taxon>
    </lineage>
</organism>
<keyword evidence="3" id="KW-0812">Transmembrane</keyword>
<comment type="subcellular location">
    <subcellularLocation>
        <location evidence="1">Membrane</location>
    </subcellularLocation>
</comment>
<evidence type="ECO:0008006" key="6">
    <source>
        <dbReference type="Google" id="ProtNLM"/>
    </source>
</evidence>
<protein>
    <recommendedName>
        <fullName evidence="6">Late embryogenesis abundant protein LEA-2 subgroup domain-containing protein</fullName>
    </recommendedName>
</protein>
<dbReference type="InterPro" id="IPR044839">
    <property type="entry name" value="NDR1-like"/>
</dbReference>
<dbReference type="AlphaFoldDB" id="A0A7J7BXM0"/>
<dbReference type="PANTHER" id="PTHR31234">
    <property type="entry name" value="LATE EMBRYOGENESIS ABUNDANT (LEA) HYDROXYPROLINE-RICH GLYCOPROTEIN FAMILY"/>
    <property type="match status" value="1"/>
</dbReference>
<dbReference type="EMBL" id="JAAARO010000022">
    <property type="protein sequence ID" value="KAF5726445.1"/>
    <property type="molecule type" value="Genomic_DNA"/>
</dbReference>
<dbReference type="GO" id="GO:0098542">
    <property type="term" value="P:defense response to other organism"/>
    <property type="evidence" value="ECO:0007669"/>
    <property type="project" value="InterPro"/>
</dbReference>
<dbReference type="Gene3D" id="2.60.40.1820">
    <property type="match status" value="1"/>
</dbReference>
<evidence type="ECO:0000256" key="3">
    <source>
        <dbReference type="SAM" id="Phobius"/>
    </source>
</evidence>
<accession>A0A7J7BXM0</accession>
<dbReference type="SUPFAM" id="SSF117070">
    <property type="entry name" value="LEA14-like"/>
    <property type="match status" value="1"/>
</dbReference>
<comment type="caution">
    <text evidence="4">The sequence shown here is derived from an EMBL/GenBank/DDBJ whole genome shotgun (WGS) entry which is preliminary data.</text>
</comment>
<evidence type="ECO:0000256" key="2">
    <source>
        <dbReference type="ARBA" id="ARBA00023136"/>
    </source>
</evidence>
<sequence>MTRTSQRGLKICGALTAIVVVILIIVITTLSLTIFKLKRPEITAHSAGIQNFQFNLFPPSLNATLDVVFTINNPNYGSFEFTNSTGNVYYHGVIVADVPVQEGFVPARGTFNTTSLVDIMGDEVISNPNFSNDLEAGSFNLTSEVVLPGRMKMLKVLNLHAKAYITCNISVFLHPINTLYKCESNIKL</sequence>
<keyword evidence="5" id="KW-1185">Reference proteome</keyword>
<dbReference type="InParanoid" id="A0A7J7BXM0"/>
<dbReference type="PANTHER" id="PTHR31234:SF65">
    <property type="entry name" value="LATE EMBRYOGENESIS ABUNDANT PROTEIN, LEA_2 SUBGROUP"/>
    <property type="match status" value="1"/>
</dbReference>
<keyword evidence="2 3" id="KW-0472">Membrane</keyword>
<name>A0A7J7BXM0_TRIWF</name>
<evidence type="ECO:0000256" key="1">
    <source>
        <dbReference type="ARBA" id="ARBA00004370"/>
    </source>
</evidence>
<dbReference type="GO" id="GO:0016020">
    <property type="term" value="C:membrane"/>
    <property type="evidence" value="ECO:0007669"/>
    <property type="project" value="UniProtKB-SubCell"/>
</dbReference>
<proteinExistence type="predicted"/>
<keyword evidence="3" id="KW-1133">Transmembrane helix</keyword>
<evidence type="ECO:0000313" key="5">
    <source>
        <dbReference type="Proteomes" id="UP000593562"/>
    </source>
</evidence>
<reference evidence="4 5" key="1">
    <citation type="journal article" date="2020" name="Nat. Commun.">
        <title>Genome of Tripterygium wilfordii and identification of cytochrome P450 involved in triptolide biosynthesis.</title>
        <authorList>
            <person name="Tu L."/>
            <person name="Su P."/>
            <person name="Zhang Z."/>
            <person name="Gao L."/>
            <person name="Wang J."/>
            <person name="Hu T."/>
            <person name="Zhou J."/>
            <person name="Zhang Y."/>
            <person name="Zhao Y."/>
            <person name="Liu Y."/>
            <person name="Song Y."/>
            <person name="Tong Y."/>
            <person name="Lu Y."/>
            <person name="Yang J."/>
            <person name="Xu C."/>
            <person name="Jia M."/>
            <person name="Peters R.J."/>
            <person name="Huang L."/>
            <person name="Gao W."/>
        </authorList>
    </citation>
    <scope>NUCLEOTIDE SEQUENCE [LARGE SCALE GENOMIC DNA]</scope>
    <source>
        <strain evidence="5">cv. XIE 37</strain>
        <tissue evidence="4">Leaf</tissue>
    </source>
</reference>
<dbReference type="Proteomes" id="UP000593562">
    <property type="component" value="Unassembled WGS sequence"/>
</dbReference>